<sequence length="194" mass="21905">MLRGLAVSLRDAVVLSQMHLPDRRWSLFISHRNLLDMGKSRLSKRREVEAAEELEKSSPAKAKKKKKAAKKKATTSRARKKKADTPARRRIVWVVYSSTMREEGRFLYHERDKAEEKLNTLLAKGKRRYFIQPIKEPLDAEGNPMIPDEEEPKKPVKAAPAPEADADSEVDADADDEVDADVEPVEADAASDDD</sequence>
<dbReference type="STRING" id="1891926.Fuma_02419"/>
<name>A0A1P8WFJ6_9PLAN</name>
<reference evidence="2 3" key="1">
    <citation type="journal article" date="2016" name="Front. Microbiol.">
        <title>Fuerstia marisgermanicae gen. nov., sp. nov., an Unusual Member of the Phylum Planctomycetes from the German Wadden Sea.</title>
        <authorList>
            <person name="Kohn T."/>
            <person name="Heuer A."/>
            <person name="Jogler M."/>
            <person name="Vollmers J."/>
            <person name="Boedeker C."/>
            <person name="Bunk B."/>
            <person name="Rast P."/>
            <person name="Borchert D."/>
            <person name="Glockner I."/>
            <person name="Freese H.M."/>
            <person name="Klenk H.P."/>
            <person name="Overmann J."/>
            <person name="Kaster A.K."/>
            <person name="Rohde M."/>
            <person name="Wiegand S."/>
            <person name="Jogler C."/>
        </authorList>
    </citation>
    <scope>NUCLEOTIDE SEQUENCE [LARGE SCALE GENOMIC DNA]</scope>
    <source>
        <strain evidence="2 3">NH11</strain>
    </source>
</reference>
<dbReference type="Proteomes" id="UP000187735">
    <property type="component" value="Chromosome"/>
</dbReference>
<evidence type="ECO:0000313" key="2">
    <source>
        <dbReference type="EMBL" id="APZ92807.1"/>
    </source>
</evidence>
<dbReference type="EMBL" id="CP017641">
    <property type="protein sequence ID" value="APZ92807.1"/>
    <property type="molecule type" value="Genomic_DNA"/>
</dbReference>
<keyword evidence="3" id="KW-1185">Reference proteome</keyword>
<feature type="compositionally biased region" description="Basic and acidic residues" evidence="1">
    <location>
        <begin position="48"/>
        <end position="58"/>
    </location>
</feature>
<feature type="compositionally biased region" description="Basic residues" evidence="1">
    <location>
        <begin position="61"/>
        <end position="82"/>
    </location>
</feature>
<feature type="compositionally biased region" description="Acidic residues" evidence="1">
    <location>
        <begin position="164"/>
        <end position="194"/>
    </location>
</feature>
<protein>
    <submittedName>
        <fullName evidence="2">Uncharacterized protein</fullName>
    </submittedName>
</protein>
<dbReference type="KEGG" id="fmr:Fuma_02419"/>
<proteinExistence type="predicted"/>
<feature type="region of interest" description="Disordered" evidence="1">
    <location>
        <begin position="135"/>
        <end position="194"/>
    </location>
</feature>
<evidence type="ECO:0000256" key="1">
    <source>
        <dbReference type="SAM" id="MobiDB-lite"/>
    </source>
</evidence>
<accession>A0A1P8WFJ6</accession>
<dbReference type="AlphaFoldDB" id="A0A1P8WFJ6"/>
<gene>
    <name evidence="2" type="ORF">Fuma_02419</name>
</gene>
<feature type="region of interest" description="Disordered" evidence="1">
    <location>
        <begin position="48"/>
        <end position="85"/>
    </location>
</feature>
<evidence type="ECO:0000313" key="3">
    <source>
        <dbReference type="Proteomes" id="UP000187735"/>
    </source>
</evidence>
<organism evidence="2 3">
    <name type="scientific">Fuerstiella marisgermanici</name>
    <dbReference type="NCBI Taxonomy" id="1891926"/>
    <lineage>
        <taxon>Bacteria</taxon>
        <taxon>Pseudomonadati</taxon>
        <taxon>Planctomycetota</taxon>
        <taxon>Planctomycetia</taxon>
        <taxon>Planctomycetales</taxon>
        <taxon>Planctomycetaceae</taxon>
        <taxon>Fuerstiella</taxon>
    </lineage>
</organism>